<feature type="signal peptide" evidence="1">
    <location>
        <begin position="1"/>
        <end position="20"/>
    </location>
</feature>
<evidence type="ECO:0000313" key="2">
    <source>
        <dbReference type="Ensembl" id="ENSACDP00005004181.1"/>
    </source>
</evidence>
<keyword evidence="1" id="KW-0732">Signal</keyword>
<accession>A0A8B9IFN9</accession>
<organism evidence="2 3">
    <name type="scientific">Anser cygnoides</name>
    <name type="common">Swan goose</name>
    <dbReference type="NCBI Taxonomy" id="8845"/>
    <lineage>
        <taxon>Eukaryota</taxon>
        <taxon>Metazoa</taxon>
        <taxon>Chordata</taxon>
        <taxon>Craniata</taxon>
        <taxon>Vertebrata</taxon>
        <taxon>Euteleostomi</taxon>
        <taxon>Archelosauria</taxon>
        <taxon>Archosauria</taxon>
        <taxon>Dinosauria</taxon>
        <taxon>Saurischia</taxon>
        <taxon>Theropoda</taxon>
        <taxon>Coelurosauria</taxon>
        <taxon>Aves</taxon>
        <taxon>Neognathae</taxon>
        <taxon>Galloanserae</taxon>
        <taxon>Anseriformes</taxon>
        <taxon>Anatidae</taxon>
        <taxon>Anserinae</taxon>
        <taxon>Anser</taxon>
    </lineage>
</organism>
<feature type="chain" id="PRO_5034926300" evidence="1">
    <location>
        <begin position="21"/>
        <end position="78"/>
    </location>
</feature>
<dbReference type="Ensembl" id="ENSACDT00005005054.1">
    <property type="protein sequence ID" value="ENSACDP00005004181.1"/>
    <property type="gene ID" value="ENSACDG00005003072.1"/>
</dbReference>
<dbReference type="Proteomes" id="UP000694521">
    <property type="component" value="Unplaced"/>
</dbReference>
<reference evidence="2" key="2">
    <citation type="submission" date="2025-09" db="UniProtKB">
        <authorList>
            <consortium name="Ensembl"/>
        </authorList>
    </citation>
    <scope>IDENTIFICATION</scope>
</reference>
<protein>
    <submittedName>
        <fullName evidence="2">Uncharacterized protein</fullName>
    </submittedName>
</protein>
<evidence type="ECO:0000313" key="3">
    <source>
        <dbReference type="Proteomes" id="UP000694521"/>
    </source>
</evidence>
<proteinExistence type="predicted"/>
<keyword evidence="3" id="KW-1185">Reference proteome</keyword>
<sequence>MKILCLLFSFFLLFFQGAAGNYGPCGIRGGVCRPGGCRFPERRNGRCSLIVPCCRHGFDALNSVSRMSPSLLAPGNSS</sequence>
<name>A0A8B9IFN9_ANSCY</name>
<reference evidence="2" key="1">
    <citation type="submission" date="2025-08" db="UniProtKB">
        <authorList>
            <consortium name="Ensembl"/>
        </authorList>
    </citation>
    <scope>IDENTIFICATION</scope>
</reference>
<dbReference type="AlphaFoldDB" id="A0A8B9IFN9"/>
<dbReference type="SUPFAM" id="SSF57392">
    <property type="entry name" value="Defensin-like"/>
    <property type="match status" value="1"/>
</dbReference>
<evidence type="ECO:0000256" key="1">
    <source>
        <dbReference type="SAM" id="SignalP"/>
    </source>
</evidence>